<dbReference type="Pfam" id="PF01966">
    <property type="entry name" value="HD"/>
    <property type="match status" value="1"/>
</dbReference>
<reference evidence="2" key="2">
    <citation type="submission" date="2021-04" db="EMBL/GenBank/DDBJ databases">
        <authorList>
            <person name="Gilroy R."/>
        </authorList>
    </citation>
    <scope>NUCLEOTIDE SEQUENCE</scope>
    <source>
        <strain evidence="2">F6-6636</strain>
    </source>
</reference>
<dbReference type="InterPro" id="IPR006674">
    <property type="entry name" value="HD_domain"/>
</dbReference>
<dbReference type="EMBL" id="JAHLFS010000054">
    <property type="protein sequence ID" value="MBU3851945.1"/>
    <property type="molecule type" value="Genomic_DNA"/>
</dbReference>
<dbReference type="AlphaFoldDB" id="A0A948TJU3"/>
<dbReference type="CDD" id="cd00077">
    <property type="entry name" value="HDc"/>
    <property type="match status" value="1"/>
</dbReference>
<dbReference type="InterPro" id="IPR003607">
    <property type="entry name" value="HD/PDEase_dom"/>
</dbReference>
<feature type="domain" description="HD" evidence="1">
    <location>
        <begin position="23"/>
        <end position="113"/>
    </location>
</feature>
<dbReference type="InterPro" id="IPR006675">
    <property type="entry name" value="HDIG_dom"/>
</dbReference>
<proteinExistence type="predicted"/>
<evidence type="ECO:0000259" key="1">
    <source>
        <dbReference type="Pfam" id="PF01966"/>
    </source>
</evidence>
<evidence type="ECO:0000313" key="2">
    <source>
        <dbReference type="EMBL" id="MBU3851945.1"/>
    </source>
</evidence>
<dbReference type="PANTHER" id="PTHR38659">
    <property type="entry name" value="METAL-DEPENDENT PHOSPHOHYDROLASE"/>
    <property type="match status" value="1"/>
</dbReference>
<organism evidence="2 3">
    <name type="scientific">Candidatus Paralactobacillus gallistercoris</name>
    <dbReference type="NCBI Taxonomy" id="2838724"/>
    <lineage>
        <taxon>Bacteria</taxon>
        <taxon>Bacillati</taxon>
        <taxon>Bacillota</taxon>
        <taxon>Bacilli</taxon>
        <taxon>Lactobacillales</taxon>
        <taxon>Lactobacillaceae</taxon>
        <taxon>Lactobacillus</taxon>
    </lineage>
</organism>
<dbReference type="Gene3D" id="1.10.3210.10">
    <property type="entry name" value="Hypothetical protein af1432"/>
    <property type="match status" value="1"/>
</dbReference>
<dbReference type="Proteomes" id="UP000777303">
    <property type="component" value="Unassembled WGS sequence"/>
</dbReference>
<accession>A0A948TJU3</accession>
<reference evidence="2" key="1">
    <citation type="journal article" date="2021" name="PeerJ">
        <title>Extensive microbial diversity within the chicken gut microbiome revealed by metagenomics and culture.</title>
        <authorList>
            <person name="Gilroy R."/>
            <person name="Ravi A."/>
            <person name="Getino M."/>
            <person name="Pursley I."/>
            <person name="Horton D.L."/>
            <person name="Alikhan N.F."/>
            <person name="Baker D."/>
            <person name="Gharbi K."/>
            <person name="Hall N."/>
            <person name="Watson M."/>
            <person name="Adriaenssens E.M."/>
            <person name="Foster-Nyarko E."/>
            <person name="Jarju S."/>
            <person name="Secka A."/>
            <person name="Antonio M."/>
            <person name="Oren A."/>
            <person name="Chaudhuri R.R."/>
            <person name="La Ragione R."/>
            <person name="Hildebrand F."/>
            <person name="Pallen M.J."/>
        </authorList>
    </citation>
    <scope>NUCLEOTIDE SEQUENCE</scope>
    <source>
        <strain evidence="2">F6-6636</strain>
    </source>
</reference>
<dbReference type="PANTHER" id="PTHR38659:SF2">
    <property type="entry name" value="HDIG DOMAIN PROTEIN"/>
    <property type="match status" value="1"/>
</dbReference>
<dbReference type="SUPFAM" id="SSF109604">
    <property type="entry name" value="HD-domain/PDEase-like"/>
    <property type="match status" value="1"/>
</dbReference>
<protein>
    <submittedName>
        <fullName evidence="2">HDIG domain-containing protein</fullName>
    </submittedName>
</protein>
<evidence type="ECO:0000313" key="3">
    <source>
        <dbReference type="Proteomes" id="UP000777303"/>
    </source>
</evidence>
<dbReference type="NCBIfam" id="TIGR00277">
    <property type="entry name" value="HDIG"/>
    <property type="match status" value="1"/>
</dbReference>
<sequence>MQKLSREKAWQLLTTYVDDPSLLQHSLIVETIMRHFAQLNHADPDVWGIVGLLHDLDWQRYPEQHCYKTAEILRTAGIDEVYIHAIMSHSYGIDTDVKPSNLMEKTLFTIDELSGLIVAVTKIIPSHRINDVKVKSVKKKFNRSTFAAGVNRNLINQGLAMLNVPLTDIIQECLNAMQANATALNLN</sequence>
<name>A0A948TJU3_9LACO</name>
<gene>
    <name evidence="2" type="ORF">H9901_04530</name>
</gene>
<comment type="caution">
    <text evidence="2">The sequence shown here is derived from an EMBL/GenBank/DDBJ whole genome shotgun (WGS) entry which is preliminary data.</text>
</comment>